<evidence type="ECO:0000313" key="3">
    <source>
        <dbReference type="EMBL" id="SVC10118.1"/>
    </source>
</evidence>
<feature type="non-terminal residue" evidence="3">
    <location>
        <position position="195"/>
    </location>
</feature>
<reference evidence="3" key="1">
    <citation type="submission" date="2018-05" db="EMBL/GenBank/DDBJ databases">
        <authorList>
            <person name="Lanie J.A."/>
            <person name="Ng W.-L."/>
            <person name="Kazmierczak K.M."/>
            <person name="Andrzejewski T.M."/>
            <person name="Davidsen T.M."/>
            <person name="Wayne K.J."/>
            <person name="Tettelin H."/>
            <person name="Glass J.I."/>
            <person name="Rusch D."/>
            <person name="Podicherti R."/>
            <person name="Tsui H.-C.T."/>
            <person name="Winkler M.E."/>
        </authorList>
    </citation>
    <scope>NUCLEOTIDE SEQUENCE</scope>
</reference>
<dbReference type="EMBL" id="UINC01073602">
    <property type="protein sequence ID" value="SVC10118.1"/>
    <property type="molecule type" value="Genomic_DNA"/>
</dbReference>
<keyword evidence="1" id="KW-0175">Coiled coil</keyword>
<evidence type="ECO:0000256" key="2">
    <source>
        <dbReference type="SAM" id="Phobius"/>
    </source>
</evidence>
<evidence type="ECO:0000256" key="1">
    <source>
        <dbReference type="SAM" id="Coils"/>
    </source>
</evidence>
<feature type="coiled-coil region" evidence="1">
    <location>
        <begin position="126"/>
        <end position="194"/>
    </location>
</feature>
<accession>A0A382JEF5</accession>
<protein>
    <submittedName>
        <fullName evidence="3">Uncharacterized protein</fullName>
    </submittedName>
</protein>
<dbReference type="AlphaFoldDB" id="A0A382JEF5"/>
<feature type="transmembrane region" description="Helical" evidence="2">
    <location>
        <begin position="60"/>
        <end position="78"/>
    </location>
</feature>
<keyword evidence="2" id="KW-0812">Transmembrane</keyword>
<name>A0A382JEF5_9ZZZZ</name>
<feature type="transmembrane region" description="Helical" evidence="2">
    <location>
        <begin position="84"/>
        <end position="102"/>
    </location>
</feature>
<keyword evidence="2" id="KW-1133">Transmembrane helix</keyword>
<proteinExistence type="predicted"/>
<keyword evidence="2" id="KW-0472">Membrane</keyword>
<organism evidence="3">
    <name type="scientific">marine metagenome</name>
    <dbReference type="NCBI Taxonomy" id="408172"/>
    <lineage>
        <taxon>unclassified sequences</taxon>
        <taxon>metagenomes</taxon>
        <taxon>ecological metagenomes</taxon>
    </lineage>
</organism>
<gene>
    <name evidence="3" type="ORF">METZ01_LOCUS262972</name>
</gene>
<sequence length="195" mass="22377">MKFFTKILDFLRGLFPGKPDKTNNEKDSSELLEGEGNDNSTFKTFALKSVKFIYKYLKKFVIFILGLLFTMAQPMIKIAKKHPIAFWAAIILHAVLLYGLIYSNMDGWEVTQNKPSVSQAAPIETVMIEYEIIEAEEERLQALEKQKLQKIKEEEKRSESAKESQKIAEQEALKAKAKKVMAEIQRKAEEAKAKE</sequence>